<dbReference type="Gene3D" id="3.30.420.10">
    <property type="entry name" value="Ribonuclease H-like superfamily/Ribonuclease H"/>
    <property type="match status" value="1"/>
</dbReference>
<dbReference type="SUPFAM" id="SSF53098">
    <property type="entry name" value="Ribonuclease H-like"/>
    <property type="match status" value="1"/>
</dbReference>
<dbReference type="InterPro" id="IPR036397">
    <property type="entry name" value="RNaseH_sf"/>
</dbReference>
<dbReference type="EMBL" id="GEBQ01009376">
    <property type="protein sequence ID" value="JAT30601.1"/>
    <property type="molecule type" value="Transcribed_RNA"/>
</dbReference>
<name>A0A1B6M3U4_9HEMI</name>
<proteinExistence type="predicted"/>
<dbReference type="AlphaFoldDB" id="A0A1B6M3U4"/>
<accession>A0A1B6M3U4</accession>
<protein>
    <recommendedName>
        <fullName evidence="2">Integrase catalytic domain-containing protein</fullName>
    </recommendedName>
</protein>
<dbReference type="PANTHER" id="PTHR37984:SF5">
    <property type="entry name" value="PROTEIN NYNRIN-LIKE"/>
    <property type="match status" value="1"/>
</dbReference>
<dbReference type="GO" id="GO:0003676">
    <property type="term" value="F:nucleic acid binding"/>
    <property type="evidence" value="ECO:0007669"/>
    <property type="project" value="InterPro"/>
</dbReference>
<evidence type="ECO:0008006" key="2">
    <source>
        <dbReference type="Google" id="ProtNLM"/>
    </source>
</evidence>
<feature type="non-terminal residue" evidence="1">
    <location>
        <position position="133"/>
    </location>
</feature>
<dbReference type="PANTHER" id="PTHR37984">
    <property type="entry name" value="PROTEIN CBG26694"/>
    <property type="match status" value="1"/>
</dbReference>
<dbReference type="InterPro" id="IPR012337">
    <property type="entry name" value="RNaseH-like_sf"/>
</dbReference>
<dbReference type="InterPro" id="IPR050951">
    <property type="entry name" value="Retrovirus_Pol_polyprotein"/>
</dbReference>
<evidence type="ECO:0000313" key="1">
    <source>
        <dbReference type="EMBL" id="JAT30601.1"/>
    </source>
</evidence>
<reference evidence="1" key="1">
    <citation type="submission" date="2015-11" db="EMBL/GenBank/DDBJ databases">
        <title>De novo transcriptome assembly of four potential Pierce s Disease insect vectors from Arizona vineyards.</title>
        <authorList>
            <person name="Tassone E.E."/>
        </authorList>
    </citation>
    <scope>NUCLEOTIDE SEQUENCE</scope>
</reference>
<feature type="non-terminal residue" evidence="1">
    <location>
        <position position="1"/>
    </location>
</feature>
<sequence length="133" mass="15290">FNVINQIKTPPFYPSSNGAAENSTVKTFKKSFLRHLVESHENKASIPTAISRYLFSYRISIHCSTGETPAKRMFGRQLRNRLDVLREKERSIVTDGGIDKKKVEFRRGEEVYVRDYRDSTKWTKANVMGAQGC</sequence>
<organism evidence="1">
    <name type="scientific">Graphocephala atropunctata</name>
    <dbReference type="NCBI Taxonomy" id="36148"/>
    <lineage>
        <taxon>Eukaryota</taxon>
        <taxon>Metazoa</taxon>
        <taxon>Ecdysozoa</taxon>
        <taxon>Arthropoda</taxon>
        <taxon>Hexapoda</taxon>
        <taxon>Insecta</taxon>
        <taxon>Pterygota</taxon>
        <taxon>Neoptera</taxon>
        <taxon>Paraneoptera</taxon>
        <taxon>Hemiptera</taxon>
        <taxon>Auchenorrhyncha</taxon>
        <taxon>Membracoidea</taxon>
        <taxon>Cicadellidae</taxon>
        <taxon>Cicadellinae</taxon>
        <taxon>Cicadellini</taxon>
        <taxon>Graphocephala</taxon>
    </lineage>
</organism>
<gene>
    <name evidence="1" type="ORF">g.51804</name>
</gene>